<dbReference type="PANTHER" id="PTHR23159">
    <property type="entry name" value="CENTROSOMAL PROTEIN 2"/>
    <property type="match status" value="1"/>
</dbReference>
<evidence type="ECO:0000313" key="4">
    <source>
        <dbReference type="Proteomes" id="UP000000775"/>
    </source>
</evidence>
<proteinExistence type="predicted"/>
<keyword evidence="4" id="KW-1185">Reference proteome</keyword>
<accession>Q17VK4</accession>
<feature type="coiled-coil region" evidence="1">
    <location>
        <begin position="81"/>
        <end position="196"/>
    </location>
</feature>
<dbReference type="HOGENOM" id="CLU_495006_0_0_7"/>
<organism evidence="3 4">
    <name type="scientific">Helicobacter acinonychis (strain Sheeba)</name>
    <dbReference type="NCBI Taxonomy" id="382638"/>
    <lineage>
        <taxon>Bacteria</taxon>
        <taxon>Pseudomonadati</taxon>
        <taxon>Campylobacterota</taxon>
        <taxon>Epsilonproteobacteria</taxon>
        <taxon>Campylobacterales</taxon>
        <taxon>Helicobacteraceae</taxon>
        <taxon>Helicobacter</taxon>
    </lineage>
</organism>
<evidence type="ECO:0000313" key="3">
    <source>
        <dbReference type="EMBL" id="CAK00322.1"/>
    </source>
</evidence>
<sequence length="530" mass="60983">MGFFDVIAETPSKSSPASDKAFLSGLVSALGDSLSRLSAQGPSGGYPKFLSDETPNTLRFRDFNNLFAYLDQQNRPANERLKRALEQILNHETRLSQLQEESATTQNALNGLNHETHNLNHQIQEQNQAINTLNHEIAGLNQEMHDTLSAQEQDQESLSGLELQIKEKKSAIEESLKTLEALKKALQRQKKQKKWKKQFDFLSDRAPPHTQQEHALMAAQQRNGLCALFLADPYAIFPKGFIYEYHNPGKETTNALNAPNPMDGINNQFQDNPLNQVINNRYQKFLPGNAAYHALGSIKTVKALKFHDLVLHFDSPSAKENALFFRQISQYAKGERLKILMLPKKDATPPSKSEEKIEEQEKDLNELMKSFKEAQENALKRKESLKAKENHSETLKNAIHQKERQKNAIEQQKQRLEKEKNAKEQEKQRLERQKNEKEQEKQRLEKEINALAGERIPMHWFLNPLLQVDGSLVASITTKDKSVREYYHNEKRITEILGFYRWSASIEKLSERFSKLNPSEREELTRLLLP</sequence>
<dbReference type="Gene3D" id="1.10.287.1490">
    <property type="match status" value="1"/>
</dbReference>
<dbReference type="BioCyc" id="HACI382638:HAC_RS06835-MONOMER"/>
<feature type="region of interest" description="Disordered" evidence="2">
    <location>
        <begin position="383"/>
        <end position="441"/>
    </location>
</feature>
<reference evidence="3 4" key="1">
    <citation type="journal article" date="2006" name="PLoS Genet.">
        <title>Who ate whom? Adaptive Helicobacter genomic changes that accompanied a host jump from early humans to large felines.</title>
        <authorList>
            <person name="Eppinger M."/>
            <person name="Baar C."/>
            <person name="Linz B."/>
            <person name="Raddatz G."/>
            <person name="Lanz C."/>
            <person name="Keller H."/>
            <person name="Morelli G."/>
            <person name="Gressmann H."/>
            <person name="Achtman M."/>
            <person name="Schuster S.C."/>
        </authorList>
    </citation>
    <scope>NUCLEOTIDE SEQUENCE [LARGE SCALE GENOMIC DNA]</scope>
    <source>
        <strain evidence="3 4">Sheeba</strain>
    </source>
</reference>
<dbReference type="RefSeq" id="WP_011578405.1">
    <property type="nucleotide sequence ID" value="NC_008229.1"/>
</dbReference>
<keyword evidence="1" id="KW-0175">Coiled coil</keyword>
<dbReference type="PANTHER" id="PTHR23159:SF31">
    <property type="entry name" value="CENTROSOME-ASSOCIATED PROTEIN CEP250 ISOFORM X1"/>
    <property type="match status" value="1"/>
</dbReference>
<dbReference type="OrthoDB" id="9924335at2"/>
<name>Q17VK4_HELAH</name>
<gene>
    <name evidence="3" type="primary">Hac prophage II orf10</name>
    <name evidence="3" type="ordered locus">Hac_1614</name>
</gene>
<dbReference type="KEGG" id="hac:Hac_1614"/>
<evidence type="ECO:0000256" key="1">
    <source>
        <dbReference type="SAM" id="Coils"/>
    </source>
</evidence>
<protein>
    <submittedName>
        <fullName evidence="3">Uncharacterized protein</fullName>
    </submittedName>
</protein>
<dbReference type="EMBL" id="AM260522">
    <property type="protein sequence ID" value="CAK00322.1"/>
    <property type="molecule type" value="Genomic_DNA"/>
</dbReference>
<dbReference type="AlphaFoldDB" id="Q17VK4"/>
<dbReference type="Proteomes" id="UP000000775">
    <property type="component" value="Chromosome"/>
</dbReference>
<evidence type="ECO:0000256" key="2">
    <source>
        <dbReference type="SAM" id="MobiDB-lite"/>
    </source>
</evidence>
<dbReference type="GeneID" id="31758866"/>
<dbReference type="STRING" id="382638.Hac_1614"/>